<dbReference type="EMBL" id="PVWP01000002">
    <property type="protein sequence ID" value="PSB38608.1"/>
    <property type="molecule type" value="Genomic_DNA"/>
</dbReference>
<name>A0ABX5FCY4_9CHRO</name>
<evidence type="ECO:0000313" key="2">
    <source>
        <dbReference type="EMBL" id="PSB38608.1"/>
    </source>
</evidence>
<accession>A0ABX5FCY4</accession>
<reference evidence="2 3" key="1">
    <citation type="submission" date="2018-02" db="EMBL/GenBank/DDBJ databases">
        <authorList>
            <person name="Moore K."/>
            <person name="Momper L."/>
        </authorList>
    </citation>
    <scope>NUCLEOTIDE SEQUENCE [LARGE SCALE GENOMIC DNA]</scope>
    <source>
        <strain evidence="2 3">CCALA 015</strain>
    </source>
</reference>
<evidence type="ECO:0000313" key="3">
    <source>
        <dbReference type="Proteomes" id="UP000238218"/>
    </source>
</evidence>
<sequence>MKPLSDRVVIVALIAAVGICFALAFWTVRLNPSGEPPLQWRQGGPSAMAPGAPAAAFLP</sequence>
<dbReference type="RefSeq" id="WP_106219888.1">
    <property type="nucleotide sequence ID" value="NZ_PVWP01000002.1"/>
</dbReference>
<protein>
    <submittedName>
        <fullName evidence="2">Uncharacterized protein</fullName>
    </submittedName>
</protein>
<evidence type="ECO:0000256" key="1">
    <source>
        <dbReference type="SAM" id="Phobius"/>
    </source>
</evidence>
<comment type="caution">
    <text evidence="2">The sequence shown here is derived from an EMBL/GenBank/DDBJ whole genome shotgun (WGS) entry which is preliminary data.</text>
</comment>
<keyword evidence="1" id="KW-0472">Membrane</keyword>
<gene>
    <name evidence="2" type="ORF">C7B81_03320</name>
</gene>
<dbReference type="Proteomes" id="UP000238218">
    <property type="component" value="Unassembled WGS sequence"/>
</dbReference>
<reference evidence="2 3" key="2">
    <citation type="submission" date="2018-03" db="EMBL/GenBank/DDBJ databases">
        <title>The ancient ancestry and fast evolution of plastids.</title>
        <authorList>
            <person name="Moore K.R."/>
            <person name="Magnabosco C."/>
            <person name="Momper L."/>
            <person name="Gold D.A."/>
            <person name="Bosak T."/>
            <person name="Fournier G.P."/>
        </authorList>
    </citation>
    <scope>NUCLEOTIDE SEQUENCE [LARGE SCALE GENOMIC DNA]</scope>
    <source>
        <strain evidence="2 3">CCALA 015</strain>
    </source>
</reference>
<keyword evidence="1" id="KW-1133">Transmembrane helix</keyword>
<keyword evidence="3" id="KW-1185">Reference proteome</keyword>
<proteinExistence type="predicted"/>
<feature type="transmembrane region" description="Helical" evidence="1">
    <location>
        <begin position="7"/>
        <end position="28"/>
    </location>
</feature>
<organism evidence="2 3">
    <name type="scientific">Aphanothece cf. minutissima CCALA 015</name>
    <dbReference type="NCBI Taxonomy" id="2107695"/>
    <lineage>
        <taxon>Bacteria</taxon>
        <taxon>Bacillati</taxon>
        <taxon>Cyanobacteriota</taxon>
        <taxon>Cyanophyceae</taxon>
        <taxon>Oscillatoriophycideae</taxon>
        <taxon>Chroococcales</taxon>
        <taxon>Aphanothecaceae</taxon>
        <taxon>Aphanothece</taxon>
    </lineage>
</organism>
<keyword evidence="1" id="KW-0812">Transmembrane</keyword>